<reference evidence="1" key="1">
    <citation type="submission" date="2021-03" db="EMBL/GenBank/DDBJ databases">
        <title>Draft genome sequence of rust myrtle Austropuccinia psidii MF-1, a brazilian biotype.</title>
        <authorList>
            <person name="Quecine M.C."/>
            <person name="Pachon D.M.R."/>
            <person name="Bonatelli M.L."/>
            <person name="Correr F.H."/>
            <person name="Franceschini L.M."/>
            <person name="Leite T.F."/>
            <person name="Margarido G.R.A."/>
            <person name="Almeida C.A."/>
            <person name="Ferrarezi J.A."/>
            <person name="Labate C.A."/>
        </authorList>
    </citation>
    <scope>NUCLEOTIDE SEQUENCE</scope>
    <source>
        <strain evidence="1">MF-1</strain>
    </source>
</reference>
<protein>
    <submittedName>
        <fullName evidence="1">Uncharacterized protein</fullName>
    </submittedName>
</protein>
<comment type="caution">
    <text evidence="1">The sequence shown here is derived from an EMBL/GenBank/DDBJ whole genome shotgun (WGS) entry which is preliminary data.</text>
</comment>
<feature type="non-terminal residue" evidence="1">
    <location>
        <position position="1"/>
    </location>
</feature>
<evidence type="ECO:0000313" key="1">
    <source>
        <dbReference type="EMBL" id="MBW0592843.1"/>
    </source>
</evidence>
<dbReference type="Proteomes" id="UP000765509">
    <property type="component" value="Unassembled WGS sequence"/>
</dbReference>
<keyword evidence="2" id="KW-1185">Reference proteome</keyword>
<proteinExistence type="predicted"/>
<dbReference type="AlphaFoldDB" id="A0A9Q3L2J4"/>
<organism evidence="1 2">
    <name type="scientific">Austropuccinia psidii MF-1</name>
    <dbReference type="NCBI Taxonomy" id="1389203"/>
    <lineage>
        <taxon>Eukaryota</taxon>
        <taxon>Fungi</taxon>
        <taxon>Dikarya</taxon>
        <taxon>Basidiomycota</taxon>
        <taxon>Pucciniomycotina</taxon>
        <taxon>Pucciniomycetes</taxon>
        <taxon>Pucciniales</taxon>
        <taxon>Sphaerophragmiaceae</taxon>
        <taxon>Austropuccinia</taxon>
    </lineage>
</organism>
<name>A0A9Q3L2J4_9BASI</name>
<accession>A0A9Q3L2J4</accession>
<evidence type="ECO:0000313" key="2">
    <source>
        <dbReference type="Proteomes" id="UP000765509"/>
    </source>
</evidence>
<sequence length="161" mass="16908">YVVIHIPAASAPLPITHPASNHNTVKALWPQSSSITSTDAASAPFPITHPASVLPLNSKEPLKSTQTWETAICDHSANLSYVVLLSHGKLVYVAGNNKYVSKSVTATKKKIIAKPGSGVLKTMSSFPQDLTPSSTASGSLHALHSNSLAPLQARLSAKSSY</sequence>
<dbReference type="EMBL" id="AVOT02150684">
    <property type="protein sequence ID" value="MBW0592843.1"/>
    <property type="molecule type" value="Genomic_DNA"/>
</dbReference>
<gene>
    <name evidence="1" type="ORF">O181_132558</name>
</gene>